<reference evidence="3" key="1">
    <citation type="submission" date="2016-04" db="UniProtKB">
        <authorList>
            <consortium name="WormBaseParasite"/>
        </authorList>
    </citation>
    <scope>IDENTIFICATION</scope>
</reference>
<organism evidence="3">
    <name type="scientific">Angiostrongylus costaricensis</name>
    <name type="common">Nematode worm</name>
    <dbReference type="NCBI Taxonomy" id="334426"/>
    <lineage>
        <taxon>Eukaryota</taxon>
        <taxon>Metazoa</taxon>
        <taxon>Ecdysozoa</taxon>
        <taxon>Nematoda</taxon>
        <taxon>Chromadorea</taxon>
        <taxon>Rhabditida</taxon>
        <taxon>Rhabditina</taxon>
        <taxon>Rhabditomorpha</taxon>
        <taxon>Strongyloidea</taxon>
        <taxon>Metastrongylidae</taxon>
        <taxon>Angiostrongylus</taxon>
    </lineage>
</organism>
<dbReference type="STRING" id="334426.A0A158PJ56"/>
<evidence type="ECO:0000313" key="3">
    <source>
        <dbReference type="WBParaSite" id="ACOC_0000835801-mRNA-1"/>
    </source>
</evidence>
<dbReference type="OrthoDB" id="434393at2759"/>
<protein>
    <submittedName>
        <fullName evidence="3">THAP-type domain-containing protein</fullName>
    </submittedName>
</protein>
<sequence length="87" mass="10264">DPFELIAERKLVASVTVQCVVCSRYDLAQNMTPFPYDAAKRTMWVDSMSRRRGNRMRLLNRLSLEGRHYICPCHFHPNSLRYRICCV</sequence>
<name>A0A158PJ56_ANGCS</name>
<dbReference type="AlphaFoldDB" id="A0A158PJ56"/>
<dbReference type="Proteomes" id="UP000267027">
    <property type="component" value="Unassembled WGS sequence"/>
</dbReference>
<evidence type="ECO:0000313" key="2">
    <source>
        <dbReference type="Proteomes" id="UP000267027"/>
    </source>
</evidence>
<proteinExistence type="predicted"/>
<evidence type="ECO:0000313" key="1">
    <source>
        <dbReference type="EMBL" id="VDM59944.1"/>
    </source>
</evidence>
<keyword evidence="2" id="KW-1185">Reference proteome</keyword>
<reference evidence="1 2" key="2">
    <citation type="submission" date="2018-11" db="EMBL/GenBank/DDBJ databases">
        <authorList>
            <consortium name="Pathogen Informatics"/>
        </authorList>
    </citation>
    <scope>NUCLEOTIDE SEQUENCE [LARGE SCALE GENOMIC DNA]</scope>
    <source>
        <strain evidence="1 2">Costa Rica</strain>
    </source>
</reference>
<dbReference type="EMBL" id="UYYA01004147">
    <property type="protein sequence ID" value="VDM59944.1"/>
    <property type="molecule type" value="Genomic_DNA"/>
</dbReference>
<accession>A0A158PJ56</accession>
<gene>
    <name evidence="1" type="ORF">ACOC_LOCUS8359</name>
</gene>
<dbReference type="WBParaSite" id="ACOC_0000835801-mRNA-1">
    <property type="protein sequence ID" value="ACOC_0000835801-mRNA-1"/>
    <property type="gene ID" value="ACOC_0000835801"/>
</dbReference>